<dbReference type="EMBL" id="ML978966">
    <property type="protein sequence ID" value="KAF1929327.1"/>
    <property type="molecule type" value="Genomic_DNA"/>
</dbReference>
<dbReference type="PANTHER" id="PTHR43544:SF12">
    <property type="entry name" value="NAD(P)-BINDING ROSSMANN-FOLD SUPERFAMILY PROTEIN"/>
    <property type="match status" value="1"/>
</dbReference>
<dbReference type="GO" id="GO:0016491">
    <property type="term" value="F:oxidoreductase activity"/>
    <property type="evidence" value="ECO:0007669"/>
    <property type="project" value="TreeGrafter"/>
</dbReference>
<gene>
    <name evidence="2" type="ORF">M421DRAFT_419857</name>
</gene>
<evidence type="ECO:0000313" key="2">
    <source>
        <dbReference type="EMBL" id="KAF1929327.1"/>
    </source>
</evidence>
<dbReference type="Pfam" id="PF13561">
    <property type="entry name" value="adh_short_C2"/>
    <property type="match status" value="1"/>
</dbReference>
<dbReference type="Proteomes" id="UP000800082">
    <property type="component" value="Unassembled WGS sequence"/>
</dbReference>
<accession>A0A6A5RVI7</accession>
<evidence type="ECO:0000256" key="1">
    <source>
        <dbReference type="ARBA" id="ARBA00006484"/>
    </source>
</evidence>
<sequence>MPPWSMISPASRGIGFALARRVLQTTNAPVVATARKDLDKTKEQLLEGLDVDEARLRVLKLDVTDESTIADVAVACKEKFTPGDHQLQLAFFVPGLLFPEKAPAQIDAKDALLTFQTNTLGPMLMIKHFSPFLPKKRAELAKDEEMMKGLPQAASMAIMSARVGSISDNKLGGWYSYRASKAGVNQVVKTFDNYLRTASGDKALALALHPGTVKTEFSKEFWGGVKKEKLFEKEWVAERLVDVVRQVGVDGRGKCWDWDGKEVLP</sequence>
<dbReference type="PANTHER" id="PTHR43544">
    <property type="entry name" value="SHORT-CHAIN DEHYDROGENASE/REDUCTASE"/>
    <property type="match status" value="1"/>
</dbReference>
<comment type="similarity">
    <text evidence="1">Belongs to the short-chain dehydrogenases/reductases (SDR) family.</text>
</comment>
<reference evidence="2" key="1">
    <citation type="journal article" date="2020" name="Stud. Mycol.">
        <title>101 Dothideomycetes genomes: a test case for predicting lifestyles and emergence of pathogens.</title>
        <authorList>
            <person name="Haridas S."/>
            <person name="Albert R."/>
            <person name="Binder M."/>
            <person name="Bloem J."/>
            <person name="Labutti K."/>
            <person name="Salamov A."/>
            <person name="Andreopoulos B."/>
            <person name="Baker S."/>
            <person name="Barry K."/>
            <person name="Bills G."/>
            <person name="Bluhm B."/>
            <person name="Cannon C."/>
            <person name="Castanera R."/>
            <person name="Culley D."/>
            <person name="Daum C."/>
            <person name="Ezra D."/>
            <person name="Gonzalez J."/>
            <person name="Henrissat B."/>
            <person name="Kuo A."/>
            <person name="Liang C."/>
            <person name="Lipzen A."/>
            <person name="Lutzoni F."/>
            <person name="Magnuson J."/>
            <person name="Mondo S."/>
            <person name="Nolan M."/>
            <person name="Ohm R."/>
            <person name="Pangilinan J."/>
            <person name="Park H.-J."/>
            <person name="Ramirez L."/>
            <person name="Alfaro M."/>
            <person name="Sun H."/>
            <person name="Tritt A."/>
            <person name="Yoshinaga Y."/>
            <person name="Zwiers L.-H."/>
            <person name="Turgeon B."/>
            <person name="Goodwin S."/>
            <person name="Spatafora J."/>
            <person name="Crous P."/>
            <person name="Grigoriev I."/>
        </authorList>
    </citation>
    <scope>NUCLEOTIDE SEQUENCE</scope>
    <source>
        <strain evidence="2">CBS 183.55</strain>
    </source>
</reference>
<dbReference type="SUPFAM" id="SSF51735">
    <property type="entry name" value="NAD(P)-binding Rossmann-fold domains"/>
    <property type="match status" value="1"/>
</dbReference>
<dbReference type="OrthoDB" id="5296at2759"/>
<protein>
    <submittedName>
        <fullName evidence="2">NAD(P)-binding protein</fullName>
    </submittedName>
</protein>
<keyword evidence="3" id="KW-1185">Reference proteome</keyword>
<dbReference type="RefSeq" id="XP_033449575.1">
    <property type="nucleotide sequence ID" value="XM_033592272.1"/>
</dbReference>
<dbReference type="InterPro" id="IPR002347">
    <property type="entry name" value="SDR_fam"/>
</dbReference>
<dbReference type="Gene3D" id="3.40.50.720">
    <property type="entry name" value="NAD(P)-binding Rossmann-like Domain"/>
    <property type="match status" value="1"/>
</dbReference>
<proteinExistence type="inferred from homology"/>
<organism evidence="2 3">
    <name type="scientific">Didymella exigua CBS 183.55</name>
    <dbReference type="NCBI Taxonomy" id="1150837"/>
    <lineage>
        <taxon>Eukaryota</taxon>
        <taxon>Fungi</taxon>
        <taxon>Dikarya</taxon>
        <taxon>Ascomycota</taxon>
        <taxon>Pezizomycotina</taxon>
        <taxon>Dothideomycetes</taxon>
        <taxon>Pleosporomycetidae</taxon>
        <taxon>Pleosporales</taxon>
        <taxon>Pleosporineae</taxon>
        <taxon>Didymellaceae</taxon>
        <taxon>Didymella</taxon>
    </lineage>
</organism>
<evidence type="ECO:0000313" key="3">
    <source>
        <dbReference type="Proteomes" id="UP000800082"/>
    </source>
</evidence>
<dbReference type="InterPro" id="IPR051468">
    <property type="entry name" value="Fungal_SecMetab_SDRs"/>
</dbReference>
<dbReference type="InterPro" id="IPR036291">
    <property type="entry name" value="NAD(P)-bd_dom_sf"/>
</dbReference>
<name>A0A6A5RVI7_9PLEO</name>
<dbReference type="GeneID" id="54349940"/>
<dbReference type="GO" id="GO:0005737">
    <property type="term" value="C:cytoplasm"/>
    <property type="evidence" value="ECO:0007669"/>
    <property type="project" value="TreeGrafter"/>
</dbReference>
<dbReference type="AlphaFoldDB" id="A0A6A5RVI7"/>